<feature type="transmembrane region" description="Helical" evidence="7">
    <location>
        <begin position="355"/>
        <end position="376"/>
    </location>
</feature>
<dbReference type="EMBL" id="CP096649">
    <property type="protein sequence ID" value="UQK58894.1"/>
    <property type="molecule type" value="Genomic_DNA"/>
</dbReference>
<dbReference type="Pfam" id="PF01554">
    <property type="entry name" value="MatE"/>
    <property type="match status" value="2"/>
</dbReference>
<dbReference type="Proteomes" id="UP000831151">
    <property type="component" value="Chromosome"/>
</dbReference>
<evidence type="ECO:0000256" key="6">
    <source>
        <dbReference type="ARBA" id="ARBA00023136"/>
    </source>
</evidence>
<keyword evidence="9" id="KW-1185">Reference proteome</keyword>
<proteinExistence type="predicted"/>
<keyword evidence="3" id="KW-1003">Cell membrane</keyword>
<keyword evidence="5 7" id="KW-1133">Transmembrane helix</keyword>
<feature type="transmembrane region" description="Helical" evidence="7">
    <location>
        <begin position="169"/>
        <end position="190"/>
    </location>
</feature>
<organism evidence="8 9">
    <name type="scientific">Fenollaria massiliensis</name>
    <dbReference type="NCBI Taxonomy" id="938288"/>
    <lineage>
        <taxon>Bacteria</taxon>
        <taxon>Bacillati</taxon>
        <taxon>Bacillota</taxon>
        <taxon>Clostridia</taxon>
        <taxon>Eubacteriales</taxon>
        <taxon>Fenollaria</taxon>
    </lineage>
</organism>
<evidence type="ECO:0000256" key="4">
    <source>
        <dbReference type="ARBA" id="ARBA00022692"/>
    </source>
</evidence>
<dbReference type="GO" id="GO:0042910">
    <property type="term" value="F:xenobiotic transmembrane transporter activity"/>
    <property type="evidence" value="ECO:0007669"/>
    <property type="project" value="InterPro"/>
</dbReference>
<keyword evidence="6 7" id="KW-0472">Membrane</keyword>
<dbReference type="InterPro" id="IPR052031">
    <property type="entry name" value="Membrane_Transporter-Flippase"/>
</dbReference>
<feature type="transmembrane region" description="Helical" evidence="7">
    <location>
        <begin position="196"/>
        <end position="219"/>
    </location>
</feature>
<evidence type="ECO:0000256" key="7">
    <source>
        <dbReference type="SAM" id="Phobius"/>
    </source>
</evidence>
<gene>
    <name evidence="8" type="ORF">M1R53_06550</name>
</gene>
<dbReference type="AlphaFoldDB" id="A0A9E7DJA9"/>
<dbReference type="CDD" id="cd13138">
    <property type="entry name" value="MATE_yoeA_like"/>
    <property type="match status" value="1"/>
</dbReference>
<evidence type="ECO:0000256" key="3">
    <source>
        <dbReference type="ARBA" id="ARBA00022475"/>
    </source>
</evidence>
<feature type="transmembrane region" description="Helical" evidence="7">
    <location>
        <begin position="285"/>
        <end position="301"/>
    </location>
</feature>
<dbReference type="PANTHER" id="PTHR43549">
    <property type="entry name" value="MULTIDRUG RESISTANCE PROTEIN YPNP-RELATED"/>
    <property type="match status" value="1"/>
</dbReference>
<evidence type="ECO:0000256" key="1">
    <source>
        <dbReference type="ARBA" id="ARBA00004651"/>
    </source>
</evidence>
<feature type="transmembrane region" description="Helical" evidence="7">
    <location>
        <begin position="416"/>
        <end position="440"/>
    </location>
</feature>
<dbReference type="GO" id="GO:0015297">
    <property type="term" value="F:antiporter activity"/>
    <property type="evidence" value="ECO:0007669"/>
    <property type="project" value="InterPro"/>
</dbReference>
<sequence length="452" mass="50034">MSKSYQINMTEGNILPKIIKFSIPLMLSGMLQLFFNAADVIVVGRYAGDEALAAVGSTGALINLLINLFIGISIGASVLMGQAIGARDYNDAQDSLHTAMLTGFIGGIIMIFVGQVVSRPMLELMQTPDDVIELSSFYMKIYFMGMPGFMLYNFGAAILRAAGDTKRPLYYLFVSGIVNVILNLYFVIVLKMSVDGVAYATIISEAISAILIVICLMRSDGYLNLSLRKLKIDGKKFIEMLKIGIPSGFTGIVFSVSNMLIQSSINSFGKLVMAANTAASNLEGFVYNAMNSIYQTALAFASQNMGAKKLDRVDDVLKKSLLVVSGVGLFFGVGAYLLGEILLRLYTPNQEVIDIAMLRLLVISTSYFLCGIMDVYSGVIRGMGFSFTPMLVSMFFVCAFRVFWIYTIFERFHEQWVLYISYPVSWTITIIAYFFTYKIVRKKAKEKILKMS</sequence>
<dbReference type="GO" id="GO:0005886">
    <property type="term" value="C:plasma membrane"/>
    <property type="evidence" value="ECO:0007669"/>
    <property type="project" value="UniProtKB-SubCell"/>
</dbReference>
<dbReference type="KEGG" id="fms:M1R53_06550"/>
<feature type="transmembrane region" description="Helical" evidence="7">
    <location>
        <begin position="321"/>
        <end position="343"/>
    </location>
</feature>
<feature type="transmembrane region" description="Helical" evidence="7">
    <location>
        <begin position="137"/>
        <end position="162"/>
    </location>
</feature>
<accession>A0A9E7DJA9</accession>
<dbReference type="RefSeq" id="WP_249242438.1">
    <property type="nucleotide sequence ID" value="NZ_CP096649.1"/>
</dbReference>
<dbReference type="PIRSF" id="PIRSF006603">
    <property type="entry name" value="DinF"/>
    <property type="match status" value="1"/>
</dbReference>
<protein>
    <submittedName>
        <fullName evidence="8">MATE family efflux transporter</fullName>
    </submittedName>
</protein>
<keyword evidence="2" id="KW-0813">Transport</keyword>
<feature type="transmembrane region" description="Helical" evidence="7">
    <location>
        <begin position="21"/>
        <end position="44"/>
    </location>
</feature>
<evidence type="ECO:0000256" key="5">
    <source>
        <dbReference type="ARBA" id="ARBA00022989"/>
    </source>
</evidence>
<reference evidence="8" key="1">
    <citation type="submission" date="2022-04" db="EMBL/GenBank/DDBJ databases">
        <title>Complete genome sequences of Ezakiella coagulans and Fenollaria massiliensis.</title>
        <authorList>
            <person name="France M.T."/>
            <person name="Clifford J."/>
            <person name="Narina S."/>
            <person name="Rutt L."/>
            <person name="Ravel J."/>
        </authorList>
    </citation>
    <scope>NUCLEOTIDE SEQUENCE</scope>
    <source>
        <strain evidence="8">C0061C2</strain>
    </source>
</reference>
<feature type="transmembrane region" description="Helical" evidence="7">
    <location>
        <begin position="96"/>
        <end position="117"/>
    </location>
</feature>
<keyword evidence="4 7" id="KW-0812">Transmembrane</keyword>
<dbReference type="PANTHER" id="PTHR43549:SF3">
    <property type="entry name" value="MULTIDRUG RESISTANCE PROTEIN YPNP-RELATED"/>
    <property type="match status" value="1"/>
</dbReference>
<feature type="transmembrane region" description="Helical" evidence="7">
    <location>
        <begin position="240"/>
        <end position="265"/>
    </location>
</feature>
<feature type="transmembrane region" description="Helical" evidence="7">
    <location>
        <begin position="64"/>
        <end position="84"/>
    </location>
</feature>
<dbReference type="NCBIfam" id="TIGR00797">
    <property type="entry name" value="matE"/>
    <property type="match status" value="1"/>
</dbReference>
<name>A0A9E7DJA9_9FIRM</name>
<dbReference type="InterPro" id="IPR048279">
    <property type="entry name" value="MdtK-like"/>
</dbReference>
<evidence type="ECO:0000256" key="2">
    <source>
        <dbReference type="ARBA" id="ARBA00022448"/>
    </source>
</evidence>
<comment type="subcellular location">
    <subcellularLocation>
        <location evidence="1">Cell membrane</location>
        <topology evidence="1">Multi-pass membrane protein</topology>
    </subcellularLocation>
</comment>
<evidence type="ECO:0000313" key="9">
    <source>
        <dbReference type="Proteomes" id="UP000831151"/>
    </source>
</evidence>
<evidence type="ECO:0000313" key="8">
    <source>
        <dbReference type="EMBL" id="UQK58894.1"/>
    </source>
</evidence>
<dbReference type="InterPro" id="IPR002528">
    <property type="entry name" value="MATE_fam"/>
</dbReference>
<feature type="transmembrane region" description="Helical" evidence="7">
    <location>
        <begin position="383"/>
        <end position="404"/>
    </location>
</feature>